<dbReference type="PANTHER" id="PTHR33777">
    <property type="entry name" value="UPF0045 PROTEIN ECM15"/>
    <property type="match status" value="1"/>
</dbReference>
<dbReference type="KEGG" id="ttz:FHG85_00125"/>
<keyword evidence="4" id="KW-1185">Reference proteome</keyword>
<dbReference type="InterPro" id="IPR002767">
    <property type="entry name" value="Thiamine_BP"/>
</dbReference>
<dbReference type="Pfam" id="PF01910">
    <property type="entry name" value="Thiamine_BP"/>
    <property type="match status" value="1"/>
</dbReference>
<dbReference type="Proteomes" id="UP000500961">
    <property type="component" value="Chromosome"/>
</dbReference>
<dbReference type="EMBL" id="CP041345">
    <property type="protein sequence ID" value="QKG78737.1"/>
    <property type="molecule type" value="Genomic_DNA"/>
</dbReference>
<dbReference type="Gene3D" id="3.30.70.930">
    <property type="match status" value="1"/>
</dbReference>
<organism evidence="3 4">
    <name type="scientific">Tenuifilum thalassicum</name>
    <dbReference type="NCBI Taxonomy" id="2590900"/>
    <lineage>
        <taxon>Bacteria</taxon>
        <taxon>Pseudomonadati</taxon>
        <taxon>Bacteroidota</taxon>
        <taxon>Bacteroidia</taxon>
        <taxon>Bacteroidales</taxon>
        <taxon>Tenuifilaceae</taxon>
        <taxon>Tenuifilum</taxon>
    </lineage>
</organism>
<sequence>MSVLMNFAMFPTDKGASVSPYVAKIIKMISGLGYEYRLTAMGTIVETPTLQQALEVIDKSYKLLEPDCERVYVTVNLDIRKSDMGRIEGKIKSVKQKLDNH</sequence>
<dbReference type="InterPro" id="IPR029756">
    <property type="entry name" value="MTH1187/YkoF-like"/>
</dbReference>
<dbReference type="NCBIfam" id="TIGR00106">
    <property type="entry name" value="MTH1187 family thiamine-binding protein"/>
    <property type="match status" value="1"/>
</dbReference>
<evidence type="ECO:0000313" key="3">
    <source>
        <dbReference type="EMBL" id="QKG78737.1"/>
    </source>
</evidence>
<dbReference type="SUPFAM" id="SSF89957">
    <property type="entry name" value="MTH1187/YkoF-like"/>
    <property type="match status" value="1"/>
</dbReference>
<evidence type="ECO:0000256" key="1">
    <source>
        <dbReference type="ARBA" id="ARBA00010272"/>
    </source>
</evidence>
<dbReference type="PANTHER" id="PTHR33777:SF1">
    <property type="entry name" value="UPF0045 PROTEIN ECM15"/>
    <property type="match status" value="1"/>
</dbReference>
<protein>
    <submittedName>
        <fullName evidence="3">MTH1187 family thiamine-binding protein</fullName>
    </submittedName>
</protein>
<dbReference type="AlphaFoldDB" id="A0A7D3XE90"/>
<reference evidence="3 4" key="1">
    <citation type="submission" date="2019-07" db="EMBL/GenBank/DDBJ databases">
        <title>Thalassofilum flectens gen. nov., sp. nov., a novel moderate thermophilic anaerobe from a shallow sea hot spring in Kunashir Island (Russia), representing a new family in the order Bacteroidales, and proposal of Thalassofilacea fam. nov.</title>
        <authorList>
            <person name="Kochetkova T.V."/>
            <person name="Podosokorskaya O.A."/>
            <person name="Novikov A."/>
            <person name="Elcheninov A.G."/>
            <person name="Toshchakov S.V."/>
            <person name="Kublanov I.V."/>
        </authorList>
    </citation>
    <scope>NUCLEOTIDE SEQUENCE [LARGE SCALE GENOMIC DNA]</scope>
    <source>
        <strain evidence="3 4">38-H</strain>
    </source>
</reference>
<dbReference type="RefSeq" id="WP_173072253.1">
    <property type="nucleotide sequence ID" value="NZ_CP041345.1"/>
</dbReference>
<comment type="similarity">
    <text evidence="1">Belongs to the UPF0045 family.</text>
</comment>
<name>A0A7D3XE90_9BACT</name>
<evidence type="ECO:0000259" key="2">
    <source>
        <dbReference type="Pfam" id="PF01910"/>
    </source>
</evidence>
<evidence type="ECO:0000313" key="4">
    <source>
        <dbReference type="Proteomes" id="UP000500961"/>
    </source>
</evidence>
<feature type="domain" description="Thiamine-binding protein" evidence="2">
    <location>
        <begin position="6"/>
        <end position="95"/>
    </location>
</feature>
<dbReference type="InterPro" id="IPR051614">
    <property type="entry name" value="UPF0045_domain"/>
</dbReference>
<gene>
    <name evidence="3" type="ORF">FHG85_00125</name>
</gene>
<proteinExistence type="inferred from homology"/>
<dbReference type="GO" id="GO:0005829">
    <property type="term" value="C:cytosol"/>
    <property type="evidence" value="ECO:0007669"/>
    <property type="project" value="TreeGrafter"/>
</dbReference>
<accession>A0A7D3XE90</accession>